<dbReference type="Gene3D" id="3.30.300.30">
    <property type="match status" value="1"/>
</dbReference>
<dbReference type="PANTHER" id="PTHR24096:SF422">
    <property type="entry name" value="BCDNA.GH02901"/>
    <property type="match status" value="1"/>
</dbReference>
<dbReference type="Proteomes" id="UP000515204">
    <property type="component" value="Unplaced"/>
</dbReference>
<dbReference type="AlphaFoldDB" id="A0A6P3XCC7"/>
<evidence type="ECO:0000259" key="4">
    <source>
        <dbReference type="Pfam" id="PF00501"/>
    </source>
</evidence>
<evidence type="ECO:0000256" key="2">
    <source>
        <dbReference type="ARBA" id="ARBA00006432"/>
    </source>
</evidence>
<evidence type="ECO:0000256" key="1">
    <source>
        <dbReference type="ARBA" id="ARBA00004275"/>
    </source>
</evidence>
<reference evidence="7" key="1">
    <citation type="submission" date="2025-08" db="UniProtKB">
        <authorList>
            <consortium name="RefSeq"/>
        </authorList>
    </citation>
    <scope>IDENTIFICATION</scope>
</reference>
<organism evidence="6 7">
    <name type="scientific">Dinoponera quadriceps</name>
    <name type="common">South American ant</name>
    <dbReference type="NCBI Taxonomy" id="609295"/>
    <lineage>
        <taxon>Eukaryota</taxon>
        <taxon>Metazoa</taxon>
        <taxon>Ecdysozoa</taxon>
        <taxon>Arthropoda</taxon>
        <taxon>Hexapoda</taxon>
        <taxon>Insecta</taxon>
        <taxon>Pterygota</taxon>
        <taxon>Neoptera</taxon>
        <taxon>Endopterygota</taxon>
        <taxon>Hymenoptera</taxon>
        <taxon>Apocrita</taxon>
        <taxon>Aculeata</taxon>
        <taxon>Formicoidea</taxon>
        <taxon>Formicidae</taxon>
        <taxon>Ponerinae</taxon>
        <taxon>Ponerini</taxon>
        <taxon>Dinoponera</taxon>
    </lineage>
</organism>
<dbReference type="GO" id="GO:0005777">
    <property type="term" value="C:peroxisome"/>
    <property type="evidence" value="ECO:0007669"/>
    <property type="project" value="UniProtKB-SubCell"/>
</dbReference>
<evidence type="ECO:0000313" key="7">
    <source>
        <dbReference type="RefSeq" id="XP_014476031.1"/>
    </source>
</evidence>
<dbReference type="PANTHER" id="PTHR24096">
    <property type="entry name" value="LONG-CHAIN-FATTY-ACID--COA LIGASE"/>
    <property type="match status" value="1"/>
</dbReference>
<evidence type="ECO:0000256" key="3">
    <source>
        <dbReference type="ARBA" id="ARBA00023140"/>
    </source>
</evidence>
<protein>
    <submittedName>
        <fullName evidence="7">4-coumarate--CoA ligase 1-like</fullName>
    </submittedName>
</protein>
<feature type="domain" description="AMP-dependent synthetase/ligase" evidence="4">
    <location>
        <begin position="71"/>
        <end position="450"/>
    </location>
</feature>
<feature type="domain" description="AMP-binding enzyme C-terminal" evidence="5">
    <location>
        <begin position="500"/>
        <end position="575"/>
    </location>
</feature>
<dbReference type="RefSeq" id="XP_014476031.1">
    <property type="nucleotide sequence ID" value="XM_014620545.1"/>
</dbReference>
<evidence type="ECO:0000259" key="5">
    <source>
        <dbReference type="Pfam" id="PF13193"/>
    </source>
</evidence>
<gene>
    <name evidence="7" type="primary">LOC106745186</name>
</gene>
<dbReference type="FunFam" id="3.30.300.30:FF:000007">
    <property type="entry name" value="4-coumarate--CoA ligase 2"/>
    <property type="match status" value="1"/>
</dbReference>
<dbReference type="GeneID" id="106745186"/>
<dbReference type="OrthoDB" id="10253869at2759"/>
<dbReference type="InterPro" id="IPR025110">
    <property type="entry name" value="AMP-bd_C"/>
</dbReference>
<sequence length="584" mass="65277">MMSRLPTLTRLSYILRNKCIERTQCGLKKFTTHRYYTTASRLKLDSQNVVSSYFPDVTGYENVYVHDFVWENIGKWPNKTAVVCSVSGRTYTYSQLRKTCARLATSFRKCNLLPGDKLAVILPNIPEFMIVALAASEAGMTLTMINPAYTVYEIKRYLELSDAKAVITWSAKYADAQASVRENPNIKLPIIIANDSIDSTVIPGTIKLTDLMRDDIEEFSVSQKTGVSFEADVYMPFSSGTTGLSKGVQLSHRNIVANLQQIIRPELYGPVEATESYQDIIPLILPLFHIFGLILSMNANLRLGNKLVCVPQFSQDGFIKLLEQYRPTHLQIVPPIVQILAYNKRITPRHVENMKTIVSGAAPIGDESISMFQDRISDSVIFCQGYGMTETSPAISLSCDGAPTASCGYLISSSQMRIVGENDDNRDKNLGPRELGQIYVRGPHVMKGYFKNPEKTAETMDGDWIKTGDIGYYTEEGLIYVQGRLKEMIKVKGLQVAPAELEEVIRACDKIQDVGVIGVSHDKYGEIPKAFVVPKKGIKIDEDELKKFVAERVAEFKQLGYVQVVESIPKSATGKILRKKLEEL</sequence>
<dbReference type="Pfam" id="PF13193">
    <property type="entry name" value="AMP-binding_C"/>
    <property type="match status" value="1"/>
</dbReference>
<name>A0A6P3XCC7_DINQU</name>
<dbReference type="GO" id="GO:0046949">
    <property type="term" value="P:fatty-acyl-CoA biosynthetic process"/>
    <property type="evidence" value="ECO:0007669"/>
    <property type="project" value="TreeGrafter"/>
</dbReference>
<keyword evidence="6" id="KW-1185">Reference proteome</keyword>
<dbReference type="InterPro" id="IPR020845">
    <property type="entry name" value="AMP-binding_CS"/>
</dbReference>
<dbReference type="GO" id="GO:0004467">
    <property type="term" value="F:long-chain fatty acid-CoA ligase activity"/>
    <property type="evidence" value="ECO:0007669"/>
    <property type="project" value="TreeGrafter"/>
</dbReference>
<dbReference type="SUPFAM" id="SSF56801">
    <property type="entry name" value="Acetyl-CoA synthetase-like"/>
    <property type="match status" value="1"/>
</dbReference>
<dbReference type="KEGG" id="dqu:106745186"/>
<accession>A0A6P3XCC7</accession>
<comment type="subcellular location">
    <subcellularLocation>
        <location evidence="1">Peroxisome</location>
    </subcellularLocation>
</comment>
<comment type="similarity">
    <text evidence="2">Belongs to the ATP-dependent AMP-binding enzyme family.</text>
</comment>
<dbReference type="InterPro" id="IPR045851">
    <property type="entry name" value="AMP-bd_C_sf"/>
</dbReference>
<proteinExistence type="inferred from homology"/>
<dbReference type="Pfam" id="PF00501">
    <property type="entry name" value="AMP-binding"/>
    <property type="match status" value="1"/>
</dbReference>
<dbReference type="Gene3D" id="3.40.50.12780">
    <property type="entry name" value="N-terminal domain of ligase-like"/>
    <property type="match status" value="1"/>
</dbReference>
<dbReference type="PROSITE" id="PS00455">
    <property type="entry name" value="AMP_BINDING"/>
    <property type="match status" value="1"/>
</dbReference>
<keyword evidence="3" id="KW-0576">Peroxisome</keyword>
<evidence type="ECO:0000313" key="6">
    <source>
        <dbReference type="Proteomes" id="UP000515204"/>
    </source>
</evidence>
<dbReference type="InterPro" id="IPR042099">
    <property type="entry name" value="ANL_N_sf"/>
</dbReference>
<dbReference type="InterPro" id="IPR000873">
    <property type="entry name" value="AMP-dep_synth/lig_dom"/>
</dbReference>